<sequence>MHRALYPHQCRGLVKRKTRNANNPLRAITVREDLPHAHEQQPHHPAPGHQFRPATPAARVPVHGSPGSPLFRRLTLSRSRGCVQQAAPQEATPPKYQRETRRSAMARVVGVRLARAEASRCRACCVPAEAGNRAERAAGIGPGAGGGTRWGCGRAEPRIRLTAPGACGVYTPRGSQGHGTGSPRSEC</sequence>
<feature type="region of interest" description="Disordered" evidence="1">
    <location>
        <begin position="37"/>
        <end position="101"/>
    </location>
</feature>
<evidence type="ECO:0000313" key="3">
    <source>
        <dbReference type="Proteomes" id="UP001066276"/>
    </source>
</evidence>
<reference evidence="2" key="1">
    <citation type="journal article" date="2022" name="bioRxiv">
        <title>Sequencing and chromosome-scale assembly of the giantPleurodeles waltlgenome.</title>
        <authorList>
            <person name="Brown T."/>
            <person name="Elewa A."/>
            <person name="Iarovenko S."/>
            <person name="Subramanian E."/>
            <person name="Araus A.J."/>
            <person name="Petzold A."/>
            <person name="Susuki M."/>
            <person name="Suzuki K.-i.T."/>
            <person name="Hayashi T."/>
            <person name="Toyoda A."/>
            <person name="Oliveira C."/>
            <person name="Osipova E."/>
            <person name="Leigh N.D."/>
            <person name="Simon A."/>
            <person name="Yun M.H."/>
        </authorList>
    </citation>
    <scope>NUCLEOTIDE SEQUENCE</scope>
    <source>
        <strain evidence="2">20211129_DDA</strain>
        <tissue evidence="2">Liver</tissue>
    </source>
</reference>
<name>A0AAV7PNH6_PLEWA</name>
<comment type="caution">
    <text evidence="2">The sequence shown here is derived from an EMBL/GenBank/DDBJ whole genome shotgun (WGS) entry which is preliminary data.</text>
</comment>
<evidence type="ECO:0000313" key="2">
    <source>
        <dbReference type="EMBL" id="KAJ1128792.1"/>
    </source>
</evidence>
<protein>
    <submittedName>
        <fullName evidence="2">Uncharacterized protein</fullName>
    </submittedName>
</protein>
<keyword evidence="3" id="KW-1185">Reference proteome</keyword>
<dbReference type="AlphaFoldDB" id="A0AAV7PNH6"/>
<gene>
    <name evidence="2" type="ORF">NDU88_007167</name>
</gene>
<dbReference type="Proteomes" id="UP001066276">
    <property type="component" value="Chromosome 7"/>
</dbReference>
<proteinExistence type="predicted"/>
<dbReference type="EMBL" id="JANPWB010000011">
    <property type="protein sequence ID" value="KAJ1128792.1"/>
    <property type="molecule type" value="Genomic_DNA"/>
</dbReference>
<accession>A0AAV7PNH6</accession>
<evidence type="ECO:0000256" key="1">
    <source>
        <dbReference type="SAM" id="MobiDB-lite"/>
    </source>
</evidence>
<organism evidence="2 3">
    <name type="scientific">Pleurodeles waltl</name>
    <name type="common">Iberian ribbed newt</name>
    <dbReference type="NCBI Taxonomy" id="8319"/>
    <lineage>
        <taxon>Eukaryota</taxon>
        <taxon>Metazoa</taxon>
        <taxon>Chordata</taxon>
        <taxon>Craniata</taxon>
        <taxon>Vertebrata</taxon>
        <taxon>Euteleostomi</taxon>
        <taxon>Amphibia</taxon>
        <taxon>Batrachia</taxon>
        <taxon>Caudata</taxon>
        <taxon>Salamandroidea</taxon>
        <taxon>Salamandridae</taxon>
        <taxon>Pleurodelinae</taxon>
        <taxon>Pleurodeles</taxon>
    </lineage>
</organism>